<keyword evidence="3" id="KW-1185">Reference proteome</keyword>
<name>A0A8J3UQ78_9ACTN</name>
<dbReference type="Gene3D" id="3.40.50.300">
    <property type="entry name" value="P-loop containing nucleotide triphosphate hydrolases"/>
    <property type="match status" value="1"/>
</dbReference>
<reference evidence="2" key="1">
    <citation type="submission" date="2021-01" db="EMBL/GenBank/DDBJ databases">
        <title>Whole genome shotgun sequence of Planotetraspora silvatica NBRC 100141.</title>
        <authorList>
            <person name="Komaki H."/>
            <person name="Tamura T."/>
        </authorList>
    </citation>
    <scope>NUCLEOTIDE SEQUENCE</scope>
    <source>
        <strain evidence="2">NBRC 100141</strain>
    </source>
</reference>
<feature type="domain" description="DUF7779" evidence="1">
    <location>
        <begin position="230"/>
        <end position="319"/>
    </location>
</feature>
<organism evidence="2 3">
    <name type="scientific">Planotetraspora silvatica</name>
    <dbReference type="NCBI Taxonomy" id="234614"/>
    <lineage>
        <taxon>Bacteria</taxon>
        <taxon>Bacillati</taxon>
        <taxon>Actinomycetota</taxon>
        <taxon>Actinomycetes</taxon>
        <taxon>Streptosporangiales</taxon>
        <taxon>Streptosporangiaceae</taxon>
        <taxon>Planotetraspora</taxon>
    </lineage>
</organism>
<dbReference type="AlphaFoldDB" id="A0A8J3UQ78"/>
<dbReference type="PANTHER" id="PTHR46082:SF6">
    <property type="entry name" value="AAA+ ATPASE DOMAIN-CONTAINING PROTEIN-RELATED"/>
    <property type="match status" value="1"/>
</dbReference>
<evidence type="ECO:0000313" key="3">
    <source>
        <dbReference type="Proteomes" id="UP000644610"/>
    </source>
</evidence>
<dbReference type="SUPFAM" id="SSF48452">
    <property type="entry name" value="TPR-like"/>
    <property type="match status" value="2"/>
</dbReference>
<dbReference type="InterPro" id="IPR027417">
    <property type="entry name" value="P-loop_NTPase"/>
</dbReference>
<dbReference type="Pfam" id="PF13374">
    <property type="entry name" value="TPR_10"/>
    <property type="match status" value="2"/>
</dbReference>
<dbReference type="NCBIfam" id="NF040586">
    <property type="entry name" value="FxSxx_TPR"/>
    <property type="match status" value="1"/>
</dbReference>
<dbReference type="Pfam" id="PF13424">
    <property type="entry name" value="TPR_12"/>
    <property type="match status" value="3"/>
</dbReference>
<dbReference type="InterPro" id="IPR011990">
    <property type="entry name" value="TPR-like_helical_dom_sf"/>
</dbReference>
<evidence type="ECO:0000313" key="2">
    <source>
        <dbReference type="EMBL" id="GII48671.1"/>
    </source>
</evidence>
<dbReference type="Gene3D" id="1.25.40.10">
    <property type="entry name" value="Tetratricopeptide repeat domain"/>
    <property type="match status" value="3"/>
</dbReference>
<gene>
    <name evidence="2" type="ORF">Psi02_50950</name>
</gene>
<dbReference type="PANTHER" id="PTHR46082">
    <property type="entry name" value="ATP/GTP-BINDING PROTEIN-RELATED"/>
    <property type="match status" value="1"/>
</dbReference>
<evidence type="ECO:0000259" key="1">
    <source>
        <dbReference type="Pfam" id="PF25000"/>
    </source>
</evidence>
<dbReference type="Proteomes" id="UP000644610">
    <property type="component" value="Unassembled WGS sequence"/>
</dbReference>
<accession>A0A8J3UQ78</accession>
<sequence>MRSPTPTAVIAHTPTPQALHGLGGVGKTQLVTEYAWKFRHSYQVVWWVTADQPSLVPATLAGLAPELGLPPASLVGIEEAAAAVRKALQQGDPYEDWLLIFDNADDPESIRELIPDGGPGHVLITSRNTRWSAATESIAVDVFDREESVAFLRKRLGKDLDTAEADRLAEALGDLPLAIEQAAAYRVQTGMTTDEYITELDRQTRRTLTKGKSTDYPQSMTAAWQLSVQAIEQRMPEAATLLRCLAFFGPEPIPMDVFRRGNKAIASGALGPILTDPLMLFDAFGELGRFALARIDQETGTIQVHRLVQALLRDTLLEDEQREVRHEVHLLLAEGAPADPENTSMWRNFSELLPHIGPCRLARCTEGMPRAFAINIVRYLYRLGDYQSAKTFAQEFNEKWTEASGTTNAEVLQLRRHLSTVRWQLGEYAESRRLSEETFDLLREAYGPDHAETLRVASIYAANLRALGDFRGAQELDSRSLSASEAKYGPRNPLTLRAINNLALDHALLTDYAQARELHKLAYLEQSSATKGVGKWDVQMSYNSLARVVRLCGDYPAAIDVGRAAHAYGRRELAPEHPLTLMTAKDLSIALRRNGDVSEALELAQETFTRLEKLFGRDNPESMAAAIALANTLREAGHLENAFALTRDTLPRYRTIYGQRHPYSFGCQTNLALLYRLRGDAGRAREEDTEAYEGLVATLGPDHEYAFTAAVNLAGDLAAMGDSTAARRRGEQTLGRLGDFFGEEHFLTLAAAINLSIDMRDSGAEEEAEKLSTTTMQAYKRTLRPDHPDVERALKGERIDWDFDPPPL</sequence>
<comment type="caution">
    <text evidence="2">The sequence shown here is derived from an EMBL/GenBank/DDBJ whole genome shotgun (WGS) entry which is preliminary data.</text>
</comment>
<dbReference type="InterPro" id="IPR053137">
    <property type="entry name" value="NLR-like"/>
</dbReference>
<dbReference type="EMBL" id="BOOQ01000032">
    <property type="protein sequence ID" value="GII48671.1"/>
    <property type="molecule type" value="Genomic_DNA"/>
</dbReference>
<protein>
    <recommendedName>
        <fullName evidence="1">DUF7779 domain-containing protein</fullName>
    </recommendedName>
</protein>
<dbReference type="SUPFAM" id="SSF52540">
    <property type="entry name" value="P-loop containing nucleoside triphosphate hydrolases"/>
    <property type="match status" value="1"/>
</dbReference>
<dbReference type="InterPro" id="IPR056681">
    <property type="entry name" value="DUF7779"/>
</dbReference>
<dbReference type="Pfam" id="PF25000">
    <property type="entry name" value="DUF7779"/>
    <property type="match status" value="1"/>
</dbReference>
<proteinExistence type="predicted"/>